<dbReference type="EMBL" id="JAUNZN010000003">
    <property type="protein sequence ID" value="KAK4824423.1"/>
    <property type="molecule type" value="Genomic_DNA"/>
</dbReference>
<organism evidence="2 3">
    <name type="scientific">Mycteria americana</name>
    <name type="common">Wood stork</name>
    <dbReference type="NCBI Taxonomy" id="33587"/>
    <lineage>
        <taxon>Eukaryota</taxon>
        <taxon>Metazoa</taxon>
        <taxon>Chordata</taxon>
        <taxon>Craniata</taxon>
        <taxon>Vertebrata</taxon>
        <taxon>Euteleostomi</taxon>
        <taxon>Archelosauria</taxon>
        <taxon>Archosauria</taxon>
        <taxon>Dinosauria</taxon>
        <taxon>Saurischia</taxon>
        <taxon>Theropoda</taxon>
        <taxon>Coelurosauria</taxon>
        <taxon>Aves</taxon>
        <taxon>Neognathae</taxon>
        <taxon>Neoaves</taxon>
        <taxon>Aequornithes</taxon>
        <taxon>Ciconiiformes</taxon>
        <taxon>Ciconiidae</taxon>
        <taxon>Mycteria</taxon>
    </lineage>
</organism>
<feature type="region of interest" description="Disordered" evidence="1">
    <location>
        <begin position="171"/>
        <end position="190"/>
    </location>
</feature>
<dbReference type="Proteomes" id="UP001333110">
    <property type="component" value="Unassembled WGS sequence"/>
</dbReference>
<accession>A0AAN7PDD2</accession>
<reference evidence="2 3" key="1">
    <citation type="journal article" date="2023" name="J. Hered.">
        <title>Chromosome-level genome of the wood stork (Mycteria americana) provides insight into avian chromosome evolution.</title>
        <authorList>
            <person name="Flamio R. Jr."/>
            <person name="Ramstad K.M."/>
        </authorList>
    </citation>
    <scope>NUCLEOTIDE SEQUENCE [LARGE SCALE GENOMIC DNA]</scope>
    <source>
        <strain evidence="2">JAX WOST 10</strain>
    </source>
</reference>
<comment type="caution">
    <text evidence="2">The sequence shown here is derived from an EMBL/GenBank/DDBJ whole genome shotgun (WGS) entry which is preliminary data.</text>
</comment>
<gene>
    <name evidence="2" type="ORF">QYF61_014757</name>
</gene>
<evidence type="ECO:0000313" key="3">
    <source>
        <dbReference type="Proteomes" id="UP001333110"/>
    </source>
</evidence>
<evidence type="ECO:0000313" key="2">
    <source>
        <dbReference type="EMBL" id="KAK4824423.1"/>
    </source>
</evidence>
<evidence type="ECO:0000256" key="1">
    <source>
        <dbReference type="SAM" id="MobiDB-lite"/>
    </source>
</evidence>
<name>A0AAN7PDD2_MYCAM</name>
<dbReference type="AlphaFoldDB" id="A0AAN7PDD2"/>
<keyword evidence="3" id="KW-1185">Reference proteome</keyword>
<protein>
    <submittedName>
        <fullName evidence="2">Uncharacterized protein</fullName>
    </submittedName>
</protein>
<feature type="compositionally biased region" description="Pro residues" evidence="1">
    <location>
        <begin position="178"/>
        <end position="187"/>
    </location>
</feature>
<sequence length="231" mass="26041">MCIGLKLRQGRFRLDMRKFDFTERVIKHWNRLPREVVESPSLEVFKRRLDEVLRDTDATTLTLWETYSGCRRAAGDAALTSIMEKKASKCSHCEPWAIKLLFYYNPYFKRDYPHMLQTGKQSAGVKNTAPAAFSLDPDLKKGCLRRSPDIQPAVGAASAEENDPFIAAPQRTPRHLHPAPPHLPSHPPAIRAPIQQQGYETPLLASLTVGLFHCIRHSLSSGSRLGPMELT</sequence>
<proteinExistence type="predicted"/>